<sequence>MLQSKVFRYSYWDLACCLVIPFQIAVYWLLALNYEHLSLIALLAMVPVLFALSLQNAGANHNHYHTPFFRIRWMNTLARMGFSMTEAPKTPYNIGHGIHHVTHQSWNDTSILRILGLKRTLSRQLVNFGLFVFESVGLKYFVLLILLKHWPLERVAALASPDDPALGVRALKKLLEPSKLKAAKYDLAAWFLFRLVLCLTDWQFFFFYFIPVTYLIDSLRQGENYFQHWGATDPFDPKRDSVSCYGKLYNWLTFNLGYHQEHHYKPGVHWLKLPELTKDLPSDRHTVPYSHYLNAPLMFPQRSAQLRAERAAQAPQ</sequence>
<dbReference type="EMBL" id="PJCG01000052">
    <property type="protein sequence ID" value="PKI19643.1"/>
    <property type="molecule type" value="Genomic_DNA"/>
</dbReference>
<keyword evidence="1" id="KW-0472">Membrane</keyword>
<keyword evidence="1" id="KW-0812">Transmembrane</keyword>
<protein>
    <submittedName>
        <fullName evidence="3">Fatty acid desaturase</fullName>
    </submittedName>
</protein>
<dbReference type="InterPro" id="IPR005804">
    <property type="entry name" value="FA_desaturase_dom"/>
</dbReference>
<feature type="transmembrane region" description="Helical" evidence="1">
    <location>
        <begin position="125"/>
        <end position="147"/>
    </location>
</feature>
<gene>
    <name evidence="3" type="ORF">CXB65_21545</name>
</gene>
<feature type="transmembrane region" description="Helical" evidence="1">
    <location>
        <begin position="12"/>
        <end position="30"/>
    </location>
</feature>
<feature type="transmembrane region" description="Helical" evidence="1">
    <location>
        <begin position="187"/>
        <end position="210"/>
    </location>
</feature>
<comment type="caution">
    <text evidence="3">The sequence shown here is derived from an EMBL/GenBank/DDBJ whole genome shotgun (WGS) entry which is preliminary data.</text>
</comment>
<name>A0A2N1IN26_9PSED</name>
<evidence type="ECO:0000313" key="4">
    <source>
        <dbReference type="Proteomes" id="UP000233399"/>
    </source>
</evidence>
<dbReference type="Proteomes" id="UP000233399">
    <property type="component" value="Unassembled WGS sequence"/>
</dbReference>
<dbReference type="Pfam" id="PF00487">
    <property type="entry name" value="FA_desaturase"/>
    <property type="match status" value="1"/>
</dbReference>
<proteinExistence type="predicted"/>
<feature type="domain" description="Fatty acid desaturase" evidence="2">
    <location>
        <begin position="44"/>
        <end position="289"/>
    </location>
</feature>
<evidence type="ECO:0000313" key="3">
    <source>
        <dbReference type="EMBL" id="PKI19643.1"/>
    </source>
</evidence>
<organism evidence="3 4">
    <name type="scientific">Pseudomonas monteilii</name>
    <dbReference type="NCBI Taxonomy" id="76759"/>
    <lineage>
        <taxon>Bacteria</taxon>
        <taxon>Pseudomonadati</taxon>
        <taxon>Pseudomonadota</taxon>
        <taxon>Gammaproteobacteria</taxon>
        <taxon>Pseudomonadales</taxon>
        <taxon>Pseudomonadaceae</taxon>
        <taxon>Pseudomonas</taxon>
    </lineage>
</organism>
<dbReference type="RefSeq" id="WP_101196591.1">
    <property type="nucleotide sequence ID" value="NZ_PJCG01000052.1"/>
</dbReference>
<accession>A0A2N1IN26</accession>
<keyword evidence="1" id="KW-1133">Transmembrane helix</keyword>
<dbReference type="GO" id="GO:0006629">
    <property type="term" value="P:lipid metabolic process"/>
    <property type="evidence" value="ECO:0007669"/>
    <property type="project" value="InterPro"/>
</dbReference>
<evidence type="ECO:0000256" key="1">
    <source>
        <dbReference type="SAM" id="Phobius"/>
    </source>
</evidence>
<reference evidence="3 4" key="1">
    <citation type="submission" date="2017-12" db="EMBL/GenBank/DDBJ databases">
        <title>Isolation and characterization of an aerobic denitrifying Pseudomonas monteilii CY06 from aquaculture ponds.</title>
        <authorList>
            <person name="Ma Q."/>
            <person name="Cai Y."/>
            <person name="He Z."/>
        </authorList>
    </citation>
    <scope>NUCLEOTIDE SEQUENCE [LARGE SCALE GENOMIC DNA]</scope>
    <source>
        <strain evidence="3 4">CY06</strain>
    </source>
</reference>
<dbReference type="AlphaFoldDB" id="A0A2N1IN26"/>
<evidence type="ECO:0000259" key="2">
    <source>
        <dbReference type="Pfam" id="PF00487"/>
    </source>
</evidence>
<feature type="transmembrane region" description="Helical" evidence="1">
    <location>
        <begin position="36"/>
        <end position="54"/>
    </location>
</feature>